<feature type="compositionally biased region" description="Polar residues" evidence="11">
    <location>
        <begin position="122"/>
        <end position="138"/>
    </location>
</feature>
<dbReference type="GO" id="GO:0060395">
    <property type="term" value="P:SMAD protein signal transduction"/>
    <property type="evidence" value="ECO:0007669"/>
    <property type="project" value="TreeGrafter"/>
</dbReference>
<evidence type="ECO:0000313" key="14">
    <source>
        <dbReference type="EMBL" id="ROT76561.1"/>
    </source>
</evidence>
<dbReference type="GO" id="GO:0070411">
    <property type="term" value="F:I-SMAD binding"/>
    <property type="evidence" value="ECO:0007669"/>
    <property type="project" value="TreeGrafter"/>
</dbReference>
<organism evidence="14 15">
    <name type="scientific">Penaeus vannamei</name>
    <name type="common">Whiteleg shrimp</name>
    <name type="synonym">Litopenaeus vannamei</name>
    <dbReference type="NCBI Taxonomy" id="6689"/>
    <lineage>
        <taxon>Eukaryota</taxon>
        <taxon>Metazoa</taxon>
        <taxon>Ecdysozoa</taxon>
        <taxon>Arthropoda</taxon>
        <taxon>Crustacea</taxon>
        <taxon>Multicrustacea</taxon>
        <taxon>Malacostraca</taxon>
        <taxon>Eumalacostraca</taxon>
        <taxon>Eucarida</taxon>
        <taxon>Decapoda</taxon>
        <taxon>Dendrobranchiata</taxon>
        <taxon>Penaeoidea</taxon>
        <taxon>Penaeidae</taxon>
        <taxon>Penaeus</taxon>
    </lineage>
</organism>
<evidence type="ECO:0000256" key="6">
    <source>
        <dbReference type="ARBA" id="ARBA00023125"/>
    </source>
</evidence>
<evidence type="ECO:0000256" key="1">
    <source>
        <dbReference type="ARBA" id="ARBA00005545"/>
    </source>
</evidence>
<feature type="region of interest" description="Disordered" evidence="11">
    <location>
        <begin position="361"/>
        <end position="398"/>
    </location>
</feature>
<evidence type="ECO:0000259" key="12">
    <source>
        <dbReference type="PROSITE" id="PS51075"/>
    </source>
</evidence>
<evidence type="ECO:0000256" key="11">
    <source>
        <dbReference type="SAM" id="MobiDB-lite"/>
    </source>
</evidence>
<dbReference type="STRING" id="6689.A0A423TJB7"/>
<dbReference type="GO" id="GO:0005737">
    <property type="term" value="C:cytoplasm"/>
    <property type="evidence" value="ECO:0007669"/>
    <property type="project" value="UniProtKB-SubCell"/>
</dbReference>
<dbReference type="InterPro" id="IPR001132">
    <property type="entry name" value="SMAD_dom_Dwarfin-type"/>
</dbReference>
<keyword evidence="8 9" id="KW-0539">Nucleus</keyword>
<reference evidence="14 15" key="2">
    <citation type="submission" date="2019-01" db="EMBL/GenBank/DDBJ databases">
        <title>The decoding of complex shrimp genome reveals the adaptation for benthos swimmer, frequently molting mechanism and breeding impact on genome.</title>
        <authorList>
            <person name="Sun Y."/>
            <person name="Gao Y."/>
            <person name="Yu Y."/>
        </authorList>
    </citation>
    <scope>NUCLEOTIDE SEQUENCE [LARGE SCALE GENOMIC DNA]</scope>
    <source>
        <tissue evidence="14">Muscle</tissue>
    </source>
</reference>
<dbReference type="Gene3D" id="2.60.200.10">
    <property type="match status" value="1"/>
</dbReference>
<dbReference type="InterPro" id="IPR036578">
    <property type="entry name" value="SMAD_MH1_sf"/>
</dbReference>
<evidence type="ECO:0000313" key="15">
    <source>
        <dbReference type="Proteomes" id="UP000283509"/>
    </source>
</evidence>
<comment type="subcellular location">
    <subcellularLocation>
        <location evidence="9">Cytoplasm</location>
    </subcellularLocation>
    <subcellularLocation>
        <location evidence="9">Nucleus</location>
    </subcellularLocation>
</comment>
<feature type="domain" description="MH1" evidence="12">
    <location>
        <begin position="155"/>
        <end position="278"/>
    </location>
</feature>
<dbReference type="GO" id="GO:0030509">
    <property type="term" value="P:BMP signaling pathway"/>
    <property type="evidence" value="ECO:0007669"/>
    <property type="project" value="TreeGrafter"/>
</dbReference>
<dbReference type="GO" id="GO:0051239">
    <property type="term" value="P:regulation of multicellular organismal process"/>
    <property type="evidence" value="ECO:0007669"/>
    <property type="project" value="UniProtKB-ARBA"/>
</dbReference>
<evidence type="ECO:0000256" key="8">
    <source>
        <dbReference type="ARBA" id="ARBA00023242"/>
    </source>
</evidence>
<dbReference type="CDD" id="cd10498">
    <property type="entry name" value="MH2_SMAD_4"/>
    <property type="match status" value="1"/>
</dbReference>
<comment type="similarity">
    <text evidence="1 9">Belongs to the dwarfin/SMAD family.</text>
</comment>
<sequence>MRVHGATTSVPAPTPPFFATIADSSCQSNQSITGYPLCYLFRCAVGSAAVVSLCLSGRQLSESRGPQHRDRHLAELCFASYLSSFTLELRNPKNRPFSRPVEAAAVERVPGPSSVPGERVNQDNNKGQSLEGISTQDPTEAKMTAAPTSADACLSIVHSLMCHRQGGESEGFAKRAIESLVKKLKEKRDELDSLITAITTNGAHPSKCVTIQRTLDGRLQVAGRKGSPFIYARIWRWPDLHKNELKHVKYCQFAFDLKCDSVCVNPYHYERVVSPGIADLTGLSLQGTSTGQIVKDEYGIRMDCEVSGGSGNVGESAVTPGPSGMSTITHQPTGPQQGPPASQGGGLHQTVVSAPQQTIPHHPQQSFSLLSPTGSTSSHMSQGLQSPTPSTPGSQQFFPDTVQTTTAATTTSATTTTTAATIRPAATTATATATDTAAKWVWFRPTGCITSASATAFCHTSLNVLAAQLEWAKHAVLYPSMVNDRQNPTYWDQQQMVQDIPLSTQPVPDFWCSIAYFELDTQVGETFKVPSSCPTVTVDGYVDPSGGNRFCLGALSNVHRTEQSERARLHIGKGVQLDLRGEGDVWLRCLSDHSVFVQSYYLDREAGRSPGDAVHKIYPCACIKVFDLRQCHRQMQTQAATAQAAAAAQAAAVAGQISGPAAVGGLSAGNLSAAAGIGVDDLRRLCILRLSFVKGWGPDYPRQSIKETPCWIEVHLHRALQLLDEVLHTIPLDGPRPLE</sequence>
<comment type="caution">
    <text evidence="14">The sequence shown here is derived from an EMBL/GenBank/DDBJ whole genome shotgun (WGS) entry which is preliminary data.</text>
</comment>
<dbReference type="InterPro" id="IPR013019">
    <property type="entry name" value="MAD_homology_MH1"/>
</dbReference>
<keyword evidence="15" id="KW-1185">Reference proteome</keyword>
<feature type="coiled-coil region" evidence="10">
    <location>
        <begin position="174"/>
        <end position="201"/>
    </location>
</feature>
<evidence type="ECO:0000256" key="3">
    <source>
        <dbReference type="ARBA" id="ARBA00022723"/>
    </source>
</evidence>
<keyword evidence="7 9" id="KW-0804">Transcription</keyword>
<dbReference type="Proteomes" id="UP000283509">
    <property type="component" value="Unassembled WGS sequence"/>
</dbReference>
<evidence type="ECO:0000256" key="10">
    <source>
        <dbReference type="SAM" id="Coils"/>
    </source>
</evidence>
<dbReference type="PANTHER" id="PTHR13703:SF45">
    <property type="entry name" value="MOTHERS AGAINST DECAPENTAPLEGIC HOMOLOG"/>
    <property type="match status" value="1"/>
</dbReference>
<dbReference type="GO" id="GO:0071144">
    <property type="term" value="C:heteromeric SMAD protein complex"/>
    <property type="evidence" value="ECO:0007669"/>
    <property type="project" value="TreeGrafter"/>
</dbReference>
<keyword evidence="2 9" id="KW-0963">Cytoplasm</keyword>
<dbReference type="InterPro" id="IPR008984">
    <property type="entry name" value="SMAD_FHA_dom_sf"/>
</dbReference>
<gene>
    <name evidence="14" type="ORF">C7M84_004845</name>
</gene>
<dbReference type="SMART" id="SM00523">
    <property type="entry name" value="DWA"/>
    <property type="match status" value="1"/>
</dbReference>
<keyword evidence="10" id="KW-0175">Coiled coil</keyword>
<name>A0A423TJB7_PENVA</name>
<dbReference type="FunFam" id="3.90.520.10:FF:000002">
    <property type="entry name" value="Mothers against decapentaplegic homolog"/>
    <property type="match status" value="1"/>
</dbReference>
<dbReference type="InterPro" id="IPR017855">
    <property type="entry name" value="SMAD-like_dom_sf"/>
</dbReference>
<dbReference type="PANTHER" id="PTHR13703">
    <property type="entry name" value="SMAD"/>
    <property type="match status" value="1"/>
</dbReference>
<feature type="region of interest" description="Disordered" evidence="11">
    <location>
        <begin position="310"/>
        <end position="348"/>
    </location>
</feature>
<dbReference type="EMBL" id="QCYY01001643">
    <property type="protein sequence ID" value="ROT76561.1"/>
    <property type="molecule type" value="Genomic_DNA"/>
</dbReference>
<keyword evidence="5 9" id="KW-0805">Transcription regulation</keyword>
<feature type="region of interest" description="Disordered" evidence="11">
    <location>
        <begin position="108"/>
        <end position="139"/>
    </location>
</feature>
<dbReference type="InterPro" id="IPR003619">
    <property type="entry name" value="MAD_homology1_Dwarfin-type"/>
</dbReference>
<dbReference type="Pfam" id="PF03166">
    <property type="entry name" value="MH2"/>
    <property type="match status" value="1"/>
</dbReference>
<reference evidence="14 15" key="1">
    <citation type="submission" date="2018-04" db="EMBL/GenBank/DDBJ databases">
        <authorList>
            <person name="Zhang X."/>
            <person name="Yuan J."/>
            <person name="Li F."/>
            <person name="Xiang J."/>
        </authorList>
    </citation>
    <scope>NUCLEOTIDE SEQUENCE [LARGE SCALE GENOMIC DNA]</scope>
    <source>
        <tissue evidence="14">Muscle</tissue>
    </source>
</reference>
<protein>
    <recommendedName>
        <fullName evidence="9">Mothers against decapentaplegic homolog</fullName>
        <shortName evidence="9">MAD homolog</shortName>
        <shortName evidence="9">Mothers against DPP homolog</shortName>
    </recommendedName>
    <alternativeName>
        <fullName evidence="9">SMAD family member</fullName>
    </alternativeName>
</protein>
<dbReference type="Pfam" id="PF03165">
    <property type="entry name" value="MH1"/>
    <property type="match status" value="1"/>
</dbReference>
<keyword evidence="3" id="KW-0479">Metal-binding</keyword>
<dbReference type="Gene3D" id="3.90.520.10">
    <property type="entry name" value="SMAD MH1 domain"/>
    <property type="match status" value="1"/>
</dbReference>
<proteinExistence type="inferred from homology"/>
<feature type="domain" description="MH2" evidence="13">
    <location>
        <begin position="511"/>
        <end position="739"/>
    </location>
</feature>
<dbReference type="GO" id="GO:0009653">
    <property type="term" value="P:anatomical structure morphogenesis"/>
    <property type="evidence" value="ECO:0007669"/>
    <property type="project" value="TreeGrafter"/>
</dbReference>
<dbReference type="GO" id="GO:0000978">
    <property type="term" value="F:RNA polymerase II cis-regulatory region sequence-specific DNA binding"/>
    <property type="evidence" value="ECO:0007669"/>
    <property type="project" value="TreeGrafter"/>
</dbReference>
<dbReference type="SMART" id="SM00524">
    <property type="entry name" value="DWB"/>
    <property type="match status" value="1"/>
</dbReference>
<evidence type="ECO:0000256" key="5">
    <source>
        <dbReference type="ARBA" id="ARBA00023015"/>
    </source>
</evidence>
<dbReference type="GO" id="GO:0030154">
    <property type="term" value="P:cell differentiation"/>
    <property type="evidence" value="ECO:0007669"/>
    <property type="project" value="TreeGrafter"/>
</dbReference>
<dbReference type="GO" id="GO:0046872">
    <property type="term" value="F:metal ion binding"/>
    <property type="evidence" value="ECO:0007669"/>
    <property type="project" value="UniProtKB-KW"/>
</dbReference>
<dbReference type="OrthoDB" id="5875866at2759"/>
<evidence type="ECO:0000259" key="13">
    <source>
        <dbReference type="PROSITE" id="PS51076"/>
    </source>
</evidence>
<accession>A0A423TJB7</accession>
<evidence type="ECO:0000256" key="9">
    <source>
        <dbReference type="RuleBase" id="RU361195"/>
    </source>
</evidence>
<evidence type="ECO:0000256" key="2">
    <source>
        <dbReference type="ARBA" id="ARBA00022490"/>
    </source>
</evidence>
<dbReference type="AlphaFoldDB" id="A0A423TJB7"/>
<dbReference type="SUPFAM" id="SSF56366">
    <property type="entry name" value="SMAD MH1 domain"/>
    <property type="match status" value="1"/>
</dbReference>
<evidence type="ECO:0000256" key="7">
    <source>
        <dbReference type="ARBA" id="ARBA00023163"/>
    </source>
</evidence>
<dbReference type="FunFam" id="2.60.200.10:FF:000002">
    <property type="entry name" value="Mothers against decapentaplegic homolog"/>
    <property type="match status" value="1"/>
</dbReference>
<dbReference type="CDD" id="cd10492">
    <property type="entry name" value="MH1_SMAD_4"/>
    <property type="match status" value="1"/>
</dbReference>
<dbReference type="GO" id="GO:0000981">
    <property type="term" value="F:DNA-binding transcription factor activity, RNA polymerase II-specific"/>
    <property type="evidence" value="ECO:0007669"/>
    <property type="project" value="TreeGrafter"/>
</dbReference>
<dbReference type="PROSITE" id="PS51076">
    <property type="entry name" value="MH2"/>
    <property type="match status" value="1"/>
</dbReference>
<dbReference type="SUPFAM" id="SSF49879">
    <property type="entry name" value="SMAD/FHA domain"/>
    <property type="match status" value="1"/>
</dbReference>
<keyword evidence="4" id="KW-0862">Zinc</keyword>
<dbReference type="PROSITE" id="PS51075">
    <property type="entry name" value="MH1"/>
    <property type="match status" value="1"/>
</dbReference>
<dbReference type="InterPro" id="IPR013790">
    <property type="entry name" value="Dwarfin"/>
</dbReference>
<keyword evidence="6" id="KW-0238">DNA-binding</keyword>
<evidence type="ECO:0000256" key="4">
    <source>
        <dbReference type="ARBA" id="ARBA00022833"/>
    </source>
</evidence>
<feature type="compositionally biased region" description="Low complexity" evidence="11">
    <location>
        <begin position="331"/>
        <end position="342"/>
    </location>
</feature>
<dbReference type="GO" id="GO:0050793">
    <property type="term" value="P:regulation of developmental process"/>
    <property type="evidence" value="ECO:0007669"/>
    <property type="project" value="UniProtKB-ARBA"/>
</dbReference>
<dbReference type="GO" id="GO:0040024">
    <property type="term" value="P:dauer larval development"/>
    <property type="evidence" value="ECO:0007669"/>
    <property type="project" value="UniProtKB-ARBA"/>
</dbReference>